<feature type="domain" description="NADH:flavin oxidoreductase/NADH oxidase N-terminal" evidence="6">
    <location>
        <begin position="30"/>
        <end position="380"/>
    </location>
</feature>
<dbReference type="EMBL" id="AMYB01000003">
    <property type="protein sequence ID" value="OAD04883.1"/>
    <property type="molecule type" value="Genomic_DNA"/>
</dbReference>
<dbReference type="STRING" id="747725.A0A168MG55"/>
<dbReference type="GO" id="GO:0010181">
    <property type="term" value="F:FMN binding"/>
    <property type="evidence" value="ECO:0007669"/>
    <property type="project" value="InterPro"/>
</dbReference>
<dbReference type="InterPro" id="IPR001155">
    <property type="entry name" value="OxRdtase_FMN_N"/>
</dbReference>
<dbReference type="SMR" id="A0A168MG55"/>
<dbReference type="OrthoDB" id="72788at2759"/>
<organism evidence="7 8">
    <name type="scientific">Mucor lusitanicus CBS 277.49</name>
    <dbReference type="NCBI Taxonomy" id="747725"/>
    <lineage>
        <taxon>Eukaryota</taxon>
        <taxon>Fungi</taxon>
        <taxon>Fungi incertae sedis</taxon>
        <taxon>Mucoromycota</taxon>
        <taxon>Mucoromycotina</taxon>
        <taxon>Mucoromycetes</taxon>
        <taxon>Mucorales</taxon>
        <taxon>Mucorineae</taxon>
        <taxon>Mucoraceae</taxon>
        <taxon>Mucor</taxon>
    </lineage>
</organism>
<comment type="cofactor">
    <cofactor evidence="1">
        <name>FMN</name>
        <dbReference type="ChEBI" id="CHEBI:58210"/>
    </cofactor>
</comment>
<dbReference type="Gene3D" id="3.20.20.70">
    <property type="entry name" value="Aldolase class I"/>
    <property type="match status" value="1"/>
</dbReference>
<dbReference type="Pfam" id="PF00724">
    <property type="entry name" value="Oxidored_FMN"/>
    <property type="match status" value="1"/>
</dbReference>
<dbReference type="PANTHER" id="PTHR43303:SF4">
    <property type="entry name" value="NADPH DEHYDROGENASE C23G7.10C-RELATED"/>
    <property type="match status" value="1"/>
</dbReference>
<dbReference type="InterPro" id="IPR013785">
    <property type="entry name" value="Aldolase_TIM"/>
</dbReference>
<keyword evidence="3" id="KW-0288">FMN</keyword>
<keyword evidence="2" id="KW-0285">Flavoprotein</keyword>
<dbReference type="GO" id="GO:0050661">
    <property type="term" value="F:NADP binding"/>
    <property type="evidence" value="ECO:0007669"/>
    <property type="project" value="InterPro"/>
</dbReference>
<reference evidence="7 8" key="1">
    <citation type="submission" date="2015-06" db="EMBL/GenBank/DDBJ databases">
        <title>Expansion of signal transduction pathways in fungi by whole-genome duplication.</title>
        <authorList>
            <consortium name="DOE Joint Genome Institute"/>
            <person name="Corrochano L.M."/>
            <person name="Kuo A."/>
            <person name="Marcet-Houben M."/>
            <person name="Polaino S."/>
            <person name="Salamov A."/>
            <person name="Villalobos J.M."/>
            <person name="Alvarez M.I."/>
            <person name="Avalos J."/>
            <person name="Benito E.P."/>
            <person name="Benoit I."/>
            <person name="Burger G."/>
            <person name="Camino L.P."/>
            <person name="Canovas D."/>
            <person name="Cerda-Olmedo E."/>
            <person name="Cheng J.-F."/>
            <person name="Dominguez A."/>
            <person name="Elias M."/>
            <person name="Eslava A.P."/>
            <person name="Glaser F."/>
            <person name="Grimwood J."/>
            <person name="Gutierrez G."/>
            <person name="Heitman J."/>
            <person name="Henrissat B."/>
            <person name="Iturriaga E.A."/>
            <person name="Lang B.F."/>
            <person name="Lavin J.L."/>
            <person name="Lee S."/>
            <person name="Li W."/>
            <person name="Lindquist E."/>
            <person name="Lopez-Garcia S."/>
            <person name="Luque E.M."/>
            <person name="Marcos A.T."/>
            <person name="Martin J."/>
            <person name="Mccluskey K."/>
            <person name="Medina H.R."/>
            <person name="Miralles-Duran A."/>
            <person name="Miyazaki A."/>
            <person name="Munoz-Torres E."/>
            <person name="Oguiza J.A."/>
            <person name="Ohm R."/>
            <person name="Olmedo M."/>
            <person name="Orejas M."/>
            <person name="Ortiz-Castellanos L."/>
            <person name="Pisabarro A.G."/>
            <person name="Rodriguez-Romero J."/>
            <person name="Ruiz-Herrera J."/>
            <person name="Ruiz-Vazquez R."/>
            <person name="Sanz C."/>
            <person name="Schackwitz W."/>
            <person name="Schmutz J."/>
            <person name="Shahriari M."/>
            <person name="Shelest E."/>
            <person name="Silva-Franco F."/>
            <person name="Soanes D."/>
            <person name="Syed K."/>
            <person name="Tagua V.G."/>
            <person name="Talbot N.J."/>
            <person name="Thon M."/>
            <person name="De Vries R.P."/>
            <person name="Wiebenga A."/>
            <person name="Yadav J.S."/>
            <person name="Braun E.L."/>
            <person name="Baker S."/>
            <person name="Garre V."/>
            <person name="Horwitz B."/>
            <person name="Torres-Martinez S."/>
            <person name="Idnurm A."/>
            <person name="Herrera-Estrella A."/>
            <person name="Gabaldon T."/>
            <person name="Grigoriev I.V."/>
        </authorList>
    </citation>
    <scope>NUCLEOTIDE SEQUENCE [LARGE SCALE GENOMIC DNA]</scope>
    <source>
        <strain evidence="7 8">CBS 277.49</strain>
    </source>
</reference>
<evidence type="ECO:0000256" key="1">
    <source>
        <dbReference type="ARBA" id="ARBA00001917"/>
    </source>
</evidence>
<evidence type="ECO:0000256" key="2">
    <source>
        <dbReference type="ARBA" id="ARBA00022630"/>
    </source>
</evidence>
<name>A0A168MG55_MUCCL</name>
<dbReference type="AlphaFoldDB" id="A0A168MG55"/>
<gene>
    <name evidence="7" type="ORF">MUCCIDRAFT_152500</name>
</gene>
<dbReference type="GO" id="GO:0003959">
    <property type="term" value="F:NADPH dehydrogenase activity"/>
    <property type="evidence" value="ECO:0007669"/>
    <property type="project" value="InterPro"/>
</dbReference>
<keyword evidence="5" id="KW-0560">Oxidoreductase</keyword>
<evidence type="ECO:0000256" key="3">
    <source>
        <dbReference type="ARBA" id="ARBA00022643"/>
    </source>
</evidence>
<evidence type="ECO:0000256" key="4">
    <source>
        <dbReference type="ARBA" id="ARBA00022857"/>
    </source>
</evidence>
<dbReference type="Proteomes" id="UP000077051">
    <property type="component" value="Unassembled WGS sequence"/>
</dbReference>
<evidence type="ECO:0000256" key="5">
    <source>
        <dbReference type="ARBA" id="ARBA00023002"/>
    </source>
</evidence>
<accession>A0A168MG55</accession>
<protein>
    <recommendedName>
        <fullName evidence="6">NADH:flavin oxidoreductase/NADH oxidase N-terminal domain-containing protein</fullName>
    </recommendedName>
</protein>
<evidence type="ECO:0000313" key="7">
    <source>
        <dbReference type="EMBL" id="OAD04883.1"/>
    </source>
</evidence>
<keyword evidence="8" id="KW-1185">Reference proteome</keyword>
<evidence type="ECO:0000259" key="6">
    <source>
        <dbReference type="Pfam" id="PF00724"/>
    </source>
</evidence>
<keyword evidence="4" id="KW-0521">NADP</keyword>
<proteinExistence type="predicted"/>
<dbReference type="SUPFAM" id="SSF51395">
    <property type="entry name" value="FMN-linked oxidoreductases"/>
    <property type="match status" value="1"/>
</dbReference>
<evidence type="ECO:0000313" key="8">
    <source>
        <dbReference type="Proteomes" id="UP000077051"/>
    </source>
</evidence>
<dbReference type="InterPro" id="IPR044152">
    <property type="entry name" value="YqjM-like"/>
</dbReference>
<dbReference type="CDD" id="cd02932">
    <property type="entry name" value="OYE_YqiM_FMN"/>
    <property type="match status" value="1"/>
</dbReference>
<dbReference type="VEuPathDB" id="FungiDB:MUCCIDRAFT_152500"/>
<sequence>MASSAVPSVAANTNPALGGLSGPITTATPKLFTPITSKSVTLQNRIVVPPMCMYSAIDGVMNDFHVSHYGSFALRGPGMIIIEATAVEDRGRISPNDLGLWKDEQIPQLKRVVDMIKSQGVVASIQLAHAGRKANMGSGWCRGGYHNVSEQDGGWPNNVVGPSDNAFDEHHADVHALTVPELQAIAQKWVDAAIRADKAGIEVLEIHSAHGYLLHNFLSGNSNKRTDQYGGSLENRLRYPLEVVQAVRNVWPSEKPLWVRFSATDFKNIETLGSDVDGWDVDQAIEYAKALKEIGVDVIDVSSGGNLPNVNYPAKPLYQVPLSNAVKHGAKIATGAVGIITEPKDAESILEKDEADYILVGREHLRNPAWTQRAAHELAVNVQWANQYGRANRERV</sequence>
<dbReference type="PANTHER" id="PTHR43303">
    <property type="entry name" value="NADPH DEHYDROGENASE C23G7.10C-RELATED"/>
    <property type="match status" value="1"/>
</dbReference>
<comment type="caution">
    <text evidence="7">The sequence shown here is derived from an EMBL/GenBank/DDBJ whole genome shotgun (WGS) entry which is preliminary data.</text>
</comment>